<dbReference type="Proteomes" id="UP000000305">
    <property type="component" value="Unassembled WGS sequence"/>
</dbReference>
<sequence>MDIRTAPAEHLAQAEGCGHQQEEQHQAEQGRLLAQWRVAEEVVDKPAADQGADANGDSGRRAQVATGRNQ</sequence>
<feature type="region of interest" description="Disordered" evidence="1">
    <location>
        <begin position="1"/>
        <end position="30"/>
    </location>
</feature>
<dbReference type="AlphaFoldDB" id="E9I7Z4"/>
<protein>
    <submittedName>
        <fullName evidence="2">Uncharacterized protein</fullName>
    </submittedName>
</protein>
<evidence type="ECO:0000313" key="2">
    <source>
        <dbReference type="EMBL" id="EFX59886.1"/>
    </source>
</evidence>
<dbReference type="InParanoid" id="E9I7Z4"/>
<dbReference type="KEGG" id="dpx:DAPPUDRAFT_346641"/>
<evidence type="ECO:0000313" key="3">
    <source>
        <dbReference type="Proteomes" id="UP000000305"/>
    </source>
</evidence>
<proteinExistence type="predicted"/>
<gene>
    <name evidence="2" type="ORF">DAPPUDRAFT_346641</name>
</gene>
<dbReference type="HOGENOM" id="CLU_2765078_0_0_1"/>
<evidence type="ECO:0000256" key="1">
    <source>
        <dbReference type="SAM" id="MobiDB-lite"/>
    </source>
</evidence>
<organism evidence="2 3">
    <name type="scientific">Daphnia pulex</name>
    <name type="common">Water flea</name>
    <dbReference type="NCBI Taxonomy" id="6669"/>
    <lineage>
        <taxon>Eukaryota</taxon>
        <taxon>Metazoa</taxon>
        <taxon>Ecdysozoa</taxon>
        <taxon>Arthropoda</taxon>
        <taxon>Crustacea</taxon>
        <taxon>Branchiopoda</taxon>
        <taxon>Diplostraca</taxon>
        <taxon>Cladocera</taxon>
        <taxon>Anomopoda</taxon>
        <taxon>Daphniidae</taxon>
        <taxon>Daphnia</taxon>
    </lineage>
</organism>
<feature type="non-terminal residue" evidence="2">
    <location>
        <position position="70"/>
    </location>
</feature>
<dbReference type="EMBL" id="GL737640">
    <property type="protein sequence ID" value="EFX59886.1"/>
    <property type="molecule type" value="Genomic_DNA"/>
</dbReference>
<name>E9I7Z4_DAPPU</name>
<accession>E9I7Z4</accession>
<keyword evidence="3" id="KW-1185">Reference proteome</keyword>
<feature type="region of interest" description="Disordered" evidence="1">
    <location>
        <begin position="44"/>
        <end position="70"/>
    </location>
</feature>
<reference evidence="2 3" key="1">
    <citation type="journal article" date="2011" name="Science">
        <title>The ecoresponsive genome of Daphnia pulex.</title>
        <authorList>
            <person name="Colbourne J.K."/>
            <person name="Pfrender M.E."/>
            <person name="Gilbert D."/>
            <person name="Thomas W.K."/>
            <person name="Tucker A."/>
            <person name="Oakley T.H."/>
            <person name="Tokishita S."/>
            <person name="Aerts A."/>
            <person name="Arnold G.J."/>
            <person name="Basu M.K."/>
            <person name="Bauer D.J."/>
            <person name="Caceres C.E."/>
            <person name="Carmel L."/>
            <person name="Casola C."/>
            <person name="Choi J.H."/>
            <person name="Detter J.C."/>
            <person name="Dong Q."/>
            <person name="Dusheyko S."/>
            <person name="Eads B.D."/>
            <person name="Frohlich T."/>
            <person name="Geiler-Samerotte K.A."/>
            <person name="Gerlach D."/>
            <person name="Hatcher P."/>
            <person name="Jogdeo S."/>
            <person name="Krijgsveld J."/>
            <person name="Kriventseva E.V."/>
            <person name="Kultz D."/>
            <person name="Laforsch C."/>
            <person name="Lindquist E."/>
            <person name="Lopez J."/>
            <person name="Manak J.R."/>
            <person name="Muller J."/>
            <person name="Pangilinan J."/>
            <person name="Patwardhan R.P."/>
            <person name="Pitluck S."/>
            <person name="Pritham E.J."/>
            <person name="Rechtsteiner A."/>
            <person name="Rho M."/>
            <person name="Rogozin I.B."/>
            <person name="Sakarya O."/>
            <person name="Salamov A."/>
            <person name="Schaack S."/>
            <person name="Shapiro H."/>
            <person name="Shiga Y."/>
            <person name="Skalitzky C."/>
            <person name="Smith Z."/>
            <person name="Souvorov A."/>
            <person name="Sung W."/>
            <person name="Tang Z."/>
            <person name="Tsuchiya D."/>
            <person name="Tu H."/>
            <person name="Vos H."/>
            <person name="Wang M."/>
            <person name="Wolf Y.I."/>
            <person name="Yamagata H."/>
            <person name="Yamada T."/>
            <person name="Ye Y."/>
            <person name="Shaw J.R."/>
            <person name="Andrews J."/>
            <person name="Crease T.J."/>
            <person name="Tang H."/>
            <person name="Lucas S.M."/>
            <person name="Robertson H.M."/>
            <person name="Bork P."/>
            <person name="Koonin E.V."/>
            <person name="Zdobnov E.M."/>
            <person name="Grigoriev I.V."/>
            <person name="Lynch M."/>
            <person name="Boore J.L."/>
        </authorList>
    </citation>
    <scope>NUCLEOTIDE SEQUENCE [LARGE SCALE GENOMIC DNA]</scope>
</reference>